<accession>A0A6J4J2X6</accession>
<sequence length="200" mass="21921">MELLVVAASSRGCIGVDLASGALLRGVFAERCPEPFEAYDVVSTEPVDDDQVAFTADTVLLTSPQRVGQLSGRRVEKLLRPLVHPKNEHLLGVAAASVPYWTVRADRPSLALLHPTSGPVVERDPAHRLQCRFRWRRLDYTLPLDDPGVEEALSHPAVRRVGGSTLNRALGWKPRWLLVGLTPPRAGQCHKVVAALLPRP</sequence>
<reference evidence="1" key="1">
    <citation type="submission" date="2020-02" db="EMBL/GenBank/DDBJ databases">
        <authorList>
            <person name="Meier V. D."/>
        </authorList>
    </citation>
    <scope>NUCLEOTIDE SEQUENCE</scope>
    <source>
        <strain evidence="1">AVDCRST_MAG50</strain>
    </source>
</reference>
<evidence type="ECO:0000313" key="1">
    <source>
        <dbReference type="EMBL" id="CAA9268982.1"/>
    </source>
</evidence>
<dbReference type="AlphaFoldDB" id="A0A6J4J2X6"/>
<dbReference type="EMBL" id="CADCTF010000156">
    <property type="protein sequence ID" value="CAA9268982.1"/>
    <property type="molecule type" value="Genomic_DNA"/>
</dbReference>
<gene>
    <name evidence="1" type="ORF">AVDCRST_MAG50-3367</name>
</gene>
<protein>
    <submittedName>
        <fullName evidence="1">Uncharacterized protein</fullName>
    </submittedName>
</protein>
<name>A0A6J4J2X6_9ACTN</name>
<organism evidence="1">
    <name type="scientific">uncultured Acidimicrobiales bacterium</name>
    <dbReference type="NCBI Taxonomy" id="310071"/>
    <lineage>
        <taxon>Bacteria</taxon>
        <taxon>Bacillati</taxon>
        <taxon>Actinomycetota</taxon>
        <taxon>Acidimicrobiia</taxon>
        <taxon>Acidimicrobiales</taxon>
        <taxon>environmental samples</taxon>
    </lineage>
</organism>
<proteinExistence type="predicted"/>